<keyword evidence="3" id="KW-0378">Hydrolase</keyword>
<dbReference type="RefSeq" id="WP_255063731.1">
    <property type="nucleotide sequence ID" value="NZ_JANDBD010000013.1"/>
</dbReference>
<evidence type="ECO:0000313" key="3">
    <source>
        <dbReference type="EMBL" id="MCP9275890.1"/>
    </source>
</evidence>
<dbReference type="Proteomes" id="UP001651690">
    <property type="component" value="Unassembled WGS sequence"/>
</dbReference>
<dbReference type="Gene3D" id="3.40.50.1820">
    <property type="entry name" value="alpha/beta hydrolase"/>
    <property type="match status" value="1"/>
</dbReference>
<feature type="compositionally biased region" description="Polar residues" evidence="1">
    <location>
        <begin position="64"/>
        <end position="77"/>
    </location>
</feature>
<feature type="compositionally biased region" description="Acidic residues" evidence="1">
    <location>
        <begin position="94"/>
        <end position="103"/>
    </location>
</feature>
<dbReference type="SUPFAM" id="SSF53474">
    <property type="entry name" value="alpha/beta-Hydrolases"/>
    <property type="match status" value="1"/>
</dbReference>
<evidence type="ECO:0000256" key="1">
    <source>
        <dbReference type="SAM" id="MobiDB-lite"/>
    </source>
</evidence>
<feature type="compositionally biased region" description="Low complexity" evidence="1">
    <location>
        <begin position="131"/>
        <end position="152"/>
    </location>
</feature>
<evidence type="ECO:0000313" key="4">
    <source>
        <dbReference type="Proteomes" id="UP001651690"/>
    </source>
</evidence>
<accession>A0ABT1M9P3</accession>
<dbReference type="GO" id="GO:0016787">
    <property type="term" value="F:hydrolase activity"/>
    <property type="evidence" value="ECO:0007669"/>
    <property type="project" value="UniProtKB-KW"/>
</dbReference>
<feature type="compositionally biased region" description="Acidic residues" evidence="1">
    <location>
        <begin position="78"/>
        <end position="87"/>
    </location>
</feature>
<feature type="region of interest" description="Disordered" evidence="1">
    <location>
        <begin position="30"/>
        <end position="152"/>
    </location>
</feature>
<dbReference type="EMBL" id="JANDBD010000013">
    <property type="protein sequence ID" value="MCP9275890.1"/>
    <property type="molecule type" value="Genomic_DNA"/>
</dbReference>
<evidence type="ECO:0000256" key="2">
    <source>
        <dbReference type="SAM" id="SignalP"/>
    </source>
</evidence>
<feature type="chain" id="PRO_5047529408" evidence="2">
    <location>
        <begin position="31"/>
        <end position="568"/>
    </location>
</feature>
<name>A0ABT1M9P3_9MYCO</name>
<sequence>MEHLSAWLGAGVVTAGVSAALLAGAGVACADTDSGSDGGGTSTSDSSKPAASAADSTTPDKPDSTPSKPASSVGETESTQDDADEVESPASTGEDADDADDAEPAAKPVKRGTTKKKPADVDSAAATVAKPAGTPEPATSEAAEAAEPTEVAPEAPAVIEAAASDVAANTKAAPTASLVSARALMAPAVAPPAPSLLGIVGSVIASVVVNVGSIALTALQAVEALASGPPVLPPGSTVTVRDSWITLGNGQRIAANWYYPEGDTPPDRLVVLQHGFLALGPMYSYTAANLAERTHSIVVTPTIPSNLFLGDDHWLGGAGMASEIADLFVGDRTALTRSALDAGFATRYGLDPVTAKLPQKFALMGHSLGGNLVPAAAGFLTLNGGAADLVGVITLDGVPLPGTIETALARLADYEAATDHYIPIREIGAPRNLYNSTSTINEALSSARPDHFNGVVLTDGVHMDSMRGGNPLIQFAAYVAAGFPTPQNPPAVEELAARWLDEWFGGDPFVGDDVLIPGSTFDIPTPKGTAEATVIGSPLARRSLVGPFAAHAPTDIPPADALLTALAV</sequence>
<comment type="caution">
    <text evidence="3">The sequence shown here is derived from an EMBL/GenBank/DDBJ whole genome shotgun (WGS) entry which is preliminary data.</text>
</comment>
<feature type="compositionally biased region" description="Low complexity" evidence="1">
    <location>
        <begin position="42"/>
        <end position="57"/>
    </location>
</feature>
<organism evidence="3 4">
    <name type="scientific">Mycolicibacterium arenosum</name>
    <dbReference type="NCBI Taxonomy" id="2952157"/>
    <lineage>
        <taxon>Bacteria</taxon>
        <taxon>Bacillati</taxon>
        <taxon>Actinomycetota</taxon>
        <taxon>Actinomycetes</taxon>
        <taxon>Mycobacteriales</taxon>
        <taxon>Mycobacteriaceae</taxon>
        <taxon>Mycolicibacterium</taxon>
    </lineage>
</organism>
<proteinExistence type="predicted"/>
<reference evidence="3 4" key="1">
    <citation type="submission" date="2022-06" db="EMBL/GenBank/DDBJ databases">
        <title>Mycolicibacterium sp. CAU 1645 isolated from seawater.</title>
        <authorList>
            <person name="Kim W."/>
        </authorList>
    </citation>
    <scope>NUCLEOTIDE SEQUENCE [LARGE SCALE GENOMIC DNA]</scope>
    <source>
        <strain evidence="3 4">CAU 1645</strain>
    </source>
</reference>
<keyword evidence="2" id="KW-0732">Signal</keyword>
<dbReference type="InterPro" id="IPR029058">
    <property type="entry name" value="AB_hydrolase_fold"/>
</dbReference>
<feature type="signal peptide" evidence="2">
    <location>
        <begin position="1"/>
        <end position="30"/>
    </location>
</feature>
<gene>
    <name evidence="3" type="ORF">NM203_27250</name>
</gene>
<keyword evidence="4" id="KW-1185">Reference proteome</keyword>
<protein>
    <submittedName>
        <fullName evidence="3">Alpha/beta hydrolase</fullName>
    </submittedName>
</protein>